<reference evidence="4" key="1">
    <citation type="submission" date="2022-12" db="EMBL/GenBank/DDBJ databases">
        <title>Draft genome assemblies for two species of Escallonia (Escalloniales).</title>
        <authorList>
            <person name="Chanderbali A."/>
            <person name="Dervinis C."/>
            <person name="Anghel I."/>
            <person name="Soltis D."/>
            <person name="Soltis P."/>
            <person name="Zapata F."/>
        </authorList>
    </citation>
    <scope>NUCLEOTIDE SEQUENCE</scope>
    <source>
        <strain evidence="4">UCBG64.0493</strain>
        <tissue evidence="4">Leaf</tissue>
    </source>
</reference>
<evidence type="ECO:0000313" key="5">
    <source>
        <dbReference type="Proteomes" id="UP001188597"/>
    </source>
</evidence>
<proteinExistence type="inferred from homology"/>
<sequence length="486" mass="55067">MAYTFPPPFNFNDIQSGYLPRKGYEKEGIINRSKRVPTLETEDRGVIDSFRSTCGVDLKNRAEKTTHVFEDQQEIISQIWLQDHLHNGAVPLSDQSSFETTDIGRMQTPNIELCEPTKGRPPFPVASSKQELVSPIATGFKLVGDESLRTPSNNTTSSSRNLSTEDIMRKAGERYIQFSTQQVDGFVRSIHPYGSSLSSLSIEEIRDVELAHHLLAAAEEVCYKQFDFASRLLIRCESRASASGNPVERIVFYFAEALRERIDKETGISTIDYKRVHEQVRYISGLSSGANLAFLACHQELPFTQVMQFAGMQAILDNVTLATKVHLIDLHVRSGIQWTALLQALAERDNHRIETLRMTAIATSDKVKNEETGERLLSFAKSLNLPFSFKVLLVSDFKDLKEEQFDIEADEAVAVYSPTILRTMIPWPDLLENLMRVILKLKPSVMVVTEVEVNHNSPSFVNRFIEALFFYSTFFDCLDDCMDRDN</sequence>
<evidence type="ECO:0000256" key="2">
    <source>
        <dbReference type="ARBA" id="ARBA00023163"/>
    </source>
</evidence>
<evidence type="ECO:0000256" key="3">
    <source>
        <dbReference type="PROSITE-ProRule" id="PRU01191"/>
    </source>
</evidence>
<keyword evidence="2" id="KW-0804">Transcription</keyword>
<organism evidence="4 5">
    <name type="scientific">Escallonia herrerae</name>
    <dbReference type="NCBI Taxonomy" id="1293975"/>
    <lineage>
        <taxon>Eukaryota</taxon>
        <taxon>Viridiplantae</taxon>
        <taxon>Streptophyta</taxon>
        <taxon>Embryophyta</taxon>
        <taxon>Tracheophyta</taxon>
        <taxon>Spermatophyta</taxon>
        <taxon>Magnoliopsida</taxon>
        <taxon>eudicotyledons</taxon>
        <taxon>Gunneridae</taxon>
        <taxon>Pentapetalae</taxon>
        <taxon>asterids</taxon>
        <taxon>campanulids</taxon>
        <taxon>Escalloniales</taxon>
        <taxon>Escalloniaceae</taxon>
        <taxon>Escallonia</taxon>
    </lineage>
</organism>
<dbReference type="EMBL" id="JAVXUP010000196">
    <property type="protein sequence ID" value="KAK3034619.1"/>
    <property type="molecule type" value="Genomic_DNA"/>
</dbReference>
<comment type="caution">
    <text evidence="4">The sequence shown here is derived from an EMBL/GenBank/DDBJ whole genome shotgun (WGS) entry which is preliminary data.</text>
</comment>
<keyword evidence="1" id="KW-0805">Transcription regulation</keyword>
<dbReference type="Pfam" id="PF03514">
    <property type="entry name" value="GRAS"/>
    <property type="match status" value="1"/>
</dbReference>
<comment type="caution">
    <text evidence="3">Lacks conserved residue(s) required for the propagation of feature annotation.</text>
</comment>
<name>A0AA89B954_9ASTE</name>
<evidence type="ECO:0008006" key="6">
    <source>
        <dbReference type="Google" id="ProtNLM"/>
    </source>
</evidence>
<keyword evidence="5" id="KW-1185">Reference proteome</keyword>
<feature type="region of interest" description="Leucine repeat II (LRII)" evidence="3">
    <location>
        <begin position="371"/>
        <end position="403"/>
    </location>
</feature>
<accession>A0AA89B954</accession>
<dbReference type="AlphaFoldDB" id="A0AA89B954"/>
<dbReference type="InterPro" id="IPR005202">
    <property type="entry name" value="TF_GRAS"/>
</dbReference>
<evidence type="ECO:0000313" key="4">
    <source>
        <dbReference type="EMBL" id="KAK3034619.1"/>
    </source>
</evidence>
<dbReference type="PANTHER" id="PTHR31636">
    <property type="entry name" value="OSJNBA0084A10.13 PROTEIN-RELATED"/>
    <property type="match status" value="1"/>
</dbReference>
<protein>
    <recommendedName>
        <fullName evidence="6">DELLA protein</fullName>
    </recommendedName>
</protein>
<gene>
    <name evidence="4" type="ORF">RJ639_033574</name>
</gene>
<comment type="similarity">
    <text evidence="3">Belongs to the GRAS family.</text>
</comment>
<dbReference type="Proteomes" id="UP001188597">
    <property type="component" value="Unassembled WGS sequence"/>
</dbReference>
<evidence type="ECO:0000256" key="1">
    <source>
        <dbReference type="ARBA" id="ARBA00023015"/>
    </source>
</evidence>
<dbReference type="PROSITE" id="PS50985">
    <property type="entry name" value="GRAS"/>
    <property type="match status" value="1"/>
</dbReference>